<name>A0A9W6UQ29_9ACTN</name>
<accession>A0A9W6UQ29</accession>
<comment type="similarity">
    <text evidence="1">Belongs to the serpin family.</text>
</comment>
<dbReference type="SMART" id="SM00093">
    <property type="entry name" value="SERPIN"/>
    <property type="match status" value="1"/>
</dbReference>
<dbReference type="InterPro" id="IPR000215">
    <property type="entry name" value="Serpin_fam"/>
</dbReference>
<dbReference type="PANTHER" id="PTHR11461">
    <property type="entry name" value="SERINE PROTEASE INHIBITOR, SERPIN"/>
    <property type="match status" value="1"/>
</dbReference>
<evidence type="ECO:0000313" key="3">
    <source>
        <dbReference type="EMBL" id="GLW55752.1"/>
    </source>
</evidence>
<dbReference type="GO" id="GO:0004867">
    <property type="term" value="F:serine-type endopeptidase inhibitor activity"/>
    <property type="evidence" value="ECO:0007669"/>
    <property type="project" value="InterPro"/>
</dbReference>
<dbReference type="InterPro" id="IPR036186">
    <property type="entry name" value="Serpin_sf"/>
</dbReference>
<dbReference type="Pfam" id="PF00079">
    <property type="entry name" value="Serpin"/>
    <property type="match status" value="2"/>
</dbReference>
<comment type="caution">
    <text evidence="3">The sequence shown here is derived from an EMBL/GenBank/DDBJ whole genome shotgun (WGS) entry which is preliminary data.</text>
</comment>
<feature type="domain" description="Serpin" evidence="2">
    <location>
        <begin position="40"/>
        <end position="404"/>
    </location>
</feature>
<organism evidence="3 4">
    <name type="scientific">Kitasatospora phosalacinea</name>
    <dbReference type="NCBI Taxonomy" id="2065"/>
    <lineage>
        <taxon>Bacteria</taxon>
        <taxon>Bacillati</taxon>
        <taxon>Actinomycetota</taxon>
        <taxon>Actinomycetes</taxon>
        <taxon>Kitasatosporales</taxon>
        <taxon>Streptomycetaceae</taxon>
        <taxon>Kitasatospora</taxon>
    </lineage>
</organism>
<gene>
    <name evidence="3" type="ORF">Kpho01_37630</name>
</gene>
<reference evidence="3" key="1">
    <citation type="submission" date="2023-02" db="EMBL/GenBank/DDBJ databases">
        <title>Kitasatospora phosalacinea NBRC 14362.</title>
        <authorList>
            <person name="Ichikawa N."/>
            <person name="Sato H."/>
            <person name="Tonouchi N."/>
        </authorList>
    </citation>
    <scope>NUCLEOTIDE SEQUENCE</scope>
    <source>
        <strain evidence="3">NBRC 14362</strain>
    </source>
</reference>
<dbReference type="InterPro" id="IPR042178">
    <property type="entry name" value="Serpin_sf_1"/>
</dbReference>
<dbReference type="SUPFAM" id="SSF56574">
    <property type="entry name" value="Serpins"/>
    <property type="match status" value="2"/>
</dbReference>
<dbReference type="RefSeq" id="WP_063737505.1">
    <property type="nucleotide sequence ID" value="NZ_BSRX01000021.1"/>
</dbReference>
<proteinExistence type="inferred from homology"/>
<dbReference type="PANTHER" id="PTHR11461:SF211">
    <property type="entry name" value="GH10112P-RELATED"/>
    <property type="match status" value="1"/>
</dbReference>
<dbReference type="Gene3D" id="3.30.497.10">
    <property type="entry name" value="Antithrombin, subunit I, domain 2"/>
    <property type="match status" value="2"/>
</dbReference>
<protein>
    <recommendedName>
        <fullName evidence="2">Serpin domain-containing protein</fullName>
    </recommendedName>
</protein>
<dbReference type="InterPro" id="IPR023796">
    <property type="entry name" value="Serpin_dom"/>
</dbReference>
<evidence type="ECO:0000256" key="1">
    <source>
        <dbReference type="RuleBase" id="RU000411"/>
    </source>
</evidence>
<dbReference type="GO" id="GO:0005615">
    <property type="term" value="C:extracellular space"/>
    <property type="evidence" value="ECO:0007669"/>
    <property type="project" value="InterPro"/>
</dbReference>
<evidence type="ECO:0000259" key="2">
    <source>
        <dbReference type="SMART" id="SM00093"/>
    </source>
</evidence>
<evidence type="ECO:0000313" key="4">
    <source>
        <dbReference type="Proteomes" id="UP001165143"/>
    </source>
</evidence>
<sequence>MTDAGTGAGTGAGAGAGTGAVEQVNALGARWGRELDFAAGQVWTALGVWPLLAVLAAGAGGPARAELAGALGVPAERAPSLARELLARLREVPGCAAALGLWTADGVVVEPGWLEQLDASLWGRLTGDEAKDRAALDAWARERTGGLVERMPVELSGALLVLASALTVRTAWAKPFRPSRSRTDQGPWAWRELPRLTVSGPELYERIAVAETSAGPVTEVRVVGDGEVDVHLVLGAEAAEPGAVVAAGFELLSGAAWRMPVEGLSDGEAWPGLVLESVQSSALRNSGTLQTVAFRVQAEHDLLARAGVFGLGAAAGPGSHFPGISRSVPLRVSGAKQAAVAEFTAKGFEASAVTVVEMTRGMAGGRLLRFRSRQATARFDRPFAFLAVHRPTGLALVAGWVAEPAAA</sequence>
<dbReference type="AlphaFoldDB" id="A0A9W6UQ29"/>
<dbReference type="EMBL" id="BSRX01000021">
    <property type="protein sequence ID" value="GLW55752.1"/>
    <property type="molecule type" value="Genomic_DNA"/>
</dbReference>
<dbReference type="Proteomes" id="UP001165143">
    <property type="component" value="Unassembled WGS sequence"/>
</dbReference>
<dbReference type="OrthoDB" id="4847668at2"/>